<dbReference type="GO" id="GO:0016779">
    <property type="term" value="F:nucleotidyltransferase activity"/>
    <property type="evidence" value="ECO:0007669"/>
    <property type="project" value="UniProtKB-KW"/>
</dbReference>
<gene>
    <name evidence="2" type="ORF">STAS_27110</name>
</gene>
<feature type="domain" description="HAT C-terminal dimerisation" evidence="1">
    <location>
        <begin position="73"/>
        <end position="108"/>
    </location>
</feature>
<keyword evidence="2" id="KW-0548">Nucleotidyltransferase</keyword>
<dbReference type="EMBL" id="BKCP01008848">
    <property type="protein sequence ID" value="GER49833.1"/>
    <property type="molecule type" value="Genomic_DNA"/>
</dbReference>
<dbReference type="AlphaFoldDB" id="A0A5A7QWS1"/>
<reference evidence="3" key="1">
    <citation type="journal article" date="2019" name="Curr. Biol.">
        <title>Genome Sequence of Striga asiatica Provides Insight into the Evolution of Plant Parasitism.</title>
        <authorList>
            <person name="Yoshida S."/>
            <person name="Kim S."/>
            <person name="Wafula E.K."/>
            <person name="Tanskanen J."/>
            <person name="Kim Y.M."/>
            <person name="Honaas L."/>
            <person name="Yang Z."/>
            <person name="Spallek T."/>
            <person name="Conn C.E."/>
            <person name="Ichihashi Y."/>
            <person name="Cheong K."/>
            <person name="Cui S."/>
            <person name="Der J.P."/>
            <person name="Gundlach H."/>
            <person name="Jiao Y."/>
            <person name="Hori C."/>
            <person name="Ishida J.K."/>
            <person name="Kasahara H."/>
            <person name="Kiba T."/>
            <person name="Kim M.S."/>
            <person name="Koo N."/>
            <person name="Laohavisit A."/>
            <person name="Lee Y.H."/>
            <person name="Lumba S."/>
            <person name="McCourt P."/>
            <person name="Mortimer J.C."/>
            <person name="Mutuku J.M."/>
            <person name="Nomura T."/>
            <person name="Sasaki-Sekimoto Y."/>
            <person name="Seto Y."/>
            <person name="Wang Y."/>
            <person name="Wakatake T."/>
            <person name="Sakakibara H."/>
            <person name="Demura T."/>
            <person name="Yamaguchi S."/>
            <person name="Yoneyama K."/>
            <person name="Manabe R.I."/>
            <person name="Nelson D.C."/>
            <person name="Schulman A.H."/>
            <person name="Timko M.P."/>
            <person name="dePamphilis C.W."/>
            <person name="Choi D."/>
            <person name="Shirasu K."/>
        </authorList>
    </citation>
    <scope>NUCLEOTIDE SEQUENCE [LARGE SCALE GENOMIC DNA]</scope>
    <source>
        <strain evidence="3">cv. UVA1</strain>
    </source>
</reference>
<dbReference type="PANTHER" id="PTHR23272:SF187">
    <property type="entry name" value="AC9 TRANSPOSASE-RELATED"/>
    <property type="match status" value="1"/>
</dbReference>
<proteinExistence type="predicted"/>
<dbReference type="SUPFAM" id="SSF53098">
    <property type="entry name" value="Ribonuclease H-like"/>
    <property type="match status" value="1"/>
</dbReference>
<comment type="caution">
    <text evidence="2">The sequence shown here is derived from an EMBL/GenBank/DDBJ whole genome shotgun (WGS) entry which is preliminary data.</text>
</comment>
<name>A0A5A7QWS1_STRAF</name>
<sequence>MDFSLKSGFTYLSPKWWKTEGLVDLVSIPSANLLSPTSSLLIRFLGILVGYYDWLKTFSDKEVVVCGGVIPNNMDEWNILTWWKLNGSNYSNLQNLAKDVLAIQVSTLISISKRVIDPHS</sequence>
<organism evidence="2 3">
    <name type="scientific">Striga asiatica</name>
    <name type="common">Asiatic witchweed</name>
    <name type="synonym">Buchnera asiatica</name>
    <dbReference type="NCBI Taxonomy" id="4170"/>
    <lineage>
        <taxon>Eukaryota</taxon>
        <taxon>Viridiplantae</taxon>
        <taxon>Streptophyta</taxon>
        <taxon>Embryophyta</taxon>
        <taxon>Tracheophyta</taxon>
        <taxon>Spermatophyta</taxon>
        <taxon>Magnoliopsida</taxon>
        <taxon>eudicotyledons</taxon>
        <taxon>Gunneridae</taxon>
        <taxon>Pentapetalae</taxon>
        <taxon>asterids</taxon>
        <taxon>lamiids</taxon>
        <taxon>Lamiales</taxon>
        <taxon>Orobanchaceae</taxon>
        <taxon>Buchnereae</taxon>
        <taxon>Striga</taxon>
    </lineage>
</organism>
<dbReference type="InterPro" id="IPR012337">
    <property type="entry name" value="RNaseH-like_sf"/>
</dbReference>
<dbReference type="Proteomes" id="UP000325081">
    <property type="component" value="Unassembled WGS sequence"/>
</dbReference>
<evidence type="ECO:0000313" key="3">
    <source>
        <dbReference type="Proteomes" id="UP000325081"/>
    </source>
</evidence>
<dbReference type="OrthoDB" id="1721065at2759"/>
<dbReference type="PANTHER" id="PTHR23272">
    <property type="entry name" value="BED FINGER-RELATED"/>
    <property type="match status" value="1"/>
</dbReference>
<accession>A0A5A7QWS1</accession>
<dbReference type="Pfam" id="PF05699">
    <property type="entry name" value="Dimer_Tnp_hAT"/>
    <property type="match status" value="1"/>
</dbReference>
<protein>
    <submittedName>
        <fullName evidence="2">Sulfate adenylyltransferase subunit 2</fullName>
    </submittedName>
</protein>
<dbReference type="GO" id="GO:0046983">
    <property type="term" value="F:protein dimerization activity"/>
    <property type="evidence" value="ECO:0007669"/>
    <property type="project" value="InterPro"/>
</dbReference>
<keyword evidence="2" id="KW-0808">Transferase</keyword>
<evidence type="ECO:0000259" key="1">
    <source>
        <dbReference type="Pfam" id="PF05699"/>
    </source>
</evidence>
<keyword evidence="3" id="KW-1185">Reference proteome</keyword>
<evidence type="ECO:0000313" key="2">
    <source>
        <dbReference type="EMBL" id="GER49833.1"/>
    </source>
</evidence>
<dbReference type="InterPro" id="IPR008906">
    <property type="entry name" value="HATC_C_dom"/>
</dbReference>